<accession>A0A4U1C6W7</accession>
<keyword evidence="8" id="KW-1185">Reference proteome</keyword>
<proteinExistence type="predicted"/>
<evidence type="ECO:0000256" key="3">
    <source>
        <dbReference type="ARBA" id="ARBA00022692"/>
    </source>
</evidence>
<feature type="transmembrane region" description="Helical" evidence="6">
    <location>
        <begin position="58"/>
        <end position="79"/>
    </location>
</feature>
<evidence type="ECO:0000313" key="7">
    <source>
        <dbReference type="EMBL" id="TKC01892.1"/>
    </source>
</evidence>
<dbReference type="Pfam" id="PF03626">
    <property type="entry name" value="COX4_pro"/>
    <property type="match status" value="1"/>
</dbReference>
<keyword evidence="2" id="KW-1003">Cell membrane</keyword>
<comment type="caution">
    <text evidence="7">The sequence shown here is derived from an EMBL/GenBank/DDBJ whole genome shotgun (WGS) entry which is preliminary data.</text>
</comment>
<dbReference type="EMBL" id="SWBO01000003">
    <property type="protein sequence ID" value="TKC01892.1"/>
    <property type="molecule type" value="Genomic_DNA"/>
</dbReference>
<dbReference type="GO" id="GO:0005886">
    <property type="term" value="C:plasma membrane"/>
    <property type="evidence" value="ECO:0007669"/>
    <property type="project" value="UniProtKB-SubCell"/>
</dbReference>
<dbReference type="Proteomes" id="UP000310477">
    <property type="component" value="Unassembled WGS sequence"/>
</dbReference>
<evidence type="ECO:0000256" key="6">
    <source>
        <dbReference type="SAM" id="Phobius"/>
    </source>
</evidence>
<feature type="transmembrane region" description="Helical" evidence="6">
    <location>
        <begin position="28"/>
        <end position="46"/>
    </location>
</feature>
<reference evidence="7 8" key="1">
    <citation type="submission" date="2019-04" db="EMBL/GenBank/DDBJ databases">
        <title>Pedobacter sp. AR-2-6 sp. nov., isolated from Arctic soil.</title>
        <authorList>
            <person name="Dahal R.H."/>
            <person name="Kim D.-U."/>
        </authorList>
    </citation>
    <scope>NUCLEOTIDE SEQUENCE [LARGE SCALE GENOMIC DNA]</scope>
    <source>
        <strain evidence="7 8">AR-2-6</strain>
    </source>
</reference>
<sequence length="121" mass="14015">MSEHNIHTSEEHGHGEHGDMSKGRIWKVFFILLFITVIEFIIALWIKPAGYFGDHALLIGNTLYIALTLLKAYYIVAYFMHLKFEKLGLQLSLSVSFIFIIYFIVLMLIEGGYLHEHMPNI</sequence>
<evidence type="ECO:0000313" key="8">
    <source>
        <dbReference type="Proteomes" id="UP000310477"/>
    </source>
</evidence>
<keyword evidence="4 6" id="KW-1133">Transmembrane helix</keyword>
<dbReference type="AlphaFoldDB" id="A0A4U1C6W7"/>
<comment type="subcellular location">
    <subcellularLocation>
        <location evidence="1">Cell membrane</location>
        <topology evidence="1">Multi-pass membrane protein</topology>
    </subcellularLocation>
</comment>
<protein>
    <submittedName>
        <fullName evidence="7">Caa(3)-type oxidase</fullName>
    </submittedName>
</protein>
<dbReference type="OrthoDB" id="981917at2"/>
<feature type="transmembrane region" description="Helical" evidence="6">
    <location>
        <begin position="91"/>
        <end position="109"/>
    </location>
</feature>
<dbReference type="InterPro" id="IPR005171">
    <property type="entry name" value="Cyt_c_oxidase_su4_prok"/>
</dbReference>
<evidence type="ECO:0000256" key="5">
    <source>
        <dbReference type="ARBA" id="ARBA00023136"/>
    </source>
</evidence>
<dbReference type="RefSeq" id="WP_136875695.1">
    <property type="nucleotide sequence ID" value="NZ_SWBO01000003.1"/>
</dbReference>
<gene>
    <name evidence="7" type="ORF">FA045_06500</name>
</gene>
<evidence type="ECO:0000256" key="1">
    <source>
        <dbReference type="ARBA" id="ARBA00004651"/>
    </source>
</evidence>
<evidence type="ECO:0000256" key="4">
    <source>
        <dbReference type="ARBA" id="ARBA00022989"/>
    </source>
</evidence>
<organism evidence="7 8">
    <name type="scientific">Pedobacter cryotolerans</name>
    <dbReference type="NCBI Taxonomy" id="2571270"/>
    <lineage>
        <taxon>Bacteria</taxon>
        <taxon>Pseudomonadati</taxon>
        <taxon>Bacteroidota</taxon>
        <taxon>Sphingobacteriia</taxon>
        <taxon>Sphingobacteriales</taxon>
        <taxon>Sphingobacteriaceae</taxon>
        <taxon>Pedobacter</taxon>
    </lineage>
</organism>
<name>A0A4U1C6W7_9SPHI</name>
<evidence type="ECO:0000256" key="2">
    <source>
        <dbReference type="ARBA" id="ARBA00022475"/>
    </source>
</evidence>
<keyword evidence="5 6" id="KW-0472">Membrane</keyword>
<keyword evidence="3 6" id="KW-0812">Transmembrane</keyword>